<keyword evidence="1" id="KW-0732">Signal</keyword>
<gene>
    <name evidence="2" type="ORF">QWM81_27000</name>
</gene>
<dbReference type="EMBL" id="JAUEPL010000056">
    <property type="protein sequence ID" value="MDN3297620.1"/>
    <property type="molecule type" value="Genomic_DNA"/>
</dbReference>
<feature type="signal peptide" evidence="1">
    <location>
        <begin position="1"/>
        <end position="38"/>
    </location>
</feature>
<proteinExistence type="predicted"/>
<protein>
    <submittedName>
        <fullName evidence="2">Lysyl oxidase family protein</fullName>
    </submittedName>
</protein>
<sequence>MKGTRRTIRPVRPSRAWIVAAAMALAALLTTGPGPASAIDTIDTIDTPTDQLPALEPLQHKLAENDLVREPDTGITWLRFTGAPANLGSGALHVTGRRTREEAAAATPGNNVIPAYQRISRSDGSSYEVPVGLMTYHDAHKHFHMEGISRYRLINSGGQVVRESPKVAFCLVDLEIADSTLPGFPVNPVYNSCSHNAQATSLTMGISVGWADVYAKELEGQSFDVSELMNLPAQQYTLEMTTNPLGLLHETHRSSPRTTSVTVTIGQGVPVGVGGPRPGV</sequence>
<keyword evidence="3" id="KW-1185">Reference proteome</keyword>
<dbReference type="RefSeq" id="WP_290114991.1">
    <property type="nucleotide sequence ID" value="NZ_JAUEPL010000056.1"/>
</dbReference>
<feature type="chain" id="PRO_5047413537" evidence="1">
    <location>
        <begin position="39"/>
        <end position="280"/>
    </location>
</feature>
<reference evidence="2" key="1">
    <citation type="submission" date="2023-06" db="EMBL/GenBank/DDBJ databases">
        <title>WGS-Sequencing of Streptomyces ficellus isolate 21 collected from sand in Gara Djebilet Iron Mine in Algeria.</title>
        <authorList>
            <person name="Zegers G.P."/>
            <person name="Gomez A."/>
            <person name="Gueddou A."/>
            <person name="Zahara A.F."/>
            <person name="Worth M."/>
            <person name="Sevigny J.L."/>
            <person name="Tisa L."/>
        </authorList>
    </citation>
    <scope>NUCLEOTIDE SEQUENCE</scope>
    <source>
        <strain evidence="2">AS11</strain>
    </source>
</reference>
<evidence type="ECO:0000313" key="3">
    <source>
        <dbReference type="Proteomes" id="UP001174050"/>
    </source>
</evidence>
<organism evidence="2 3">
    <name type="scientific">Streptomyces ficellus</name>
    <dbReference type="NCBI Taxonomy" id="1977088"/>
    <lineage>
        <taxon>Bacteria</taxon>
        <taxon>Bacillati</taxon>
        <taxon>Actinomycetota</taxon>
        <taxon>Actinomycetes</taxon>
        <taxon>Kitasatosporales</taxon>
        <taxon>Streptomycetaceae</taxon>
        <taxon>Streptomyces</taxon>
    </lineage>
</organism>
<dbReference type="Proteomes" id="UP001174050">
    <property type="component" value="Unassembled WGS sequence"/>
</dbReference>
<comment type="caution">
    <text evidence="2">The sequence shown here is derived from an EMBL/GenBank/DDBJ whole genome shotgun (WGS) entry which is preliminary data.</text>
</comment>
<name>A0ABT7ZDM2_9ACTN</name>
<evidence type="ECO:0000256" key="1">
    <source>
        <dbReference type="SAM" id="SignalP"/>
    </source>
</evidence>
<dbReference type="InterPro" id="IPR001695">
    <property type="entry name" value="Lysyl_oxidase"/>
</dbReference>
<evidence type="ECO:0000313" key="2">
    <source>
        <dbReference type="EMBL" id="MDN3297620.1"/>
    </source>
</evidence>
<accession>A0ABT7ZDM2</accession>
<dbReference type="Pfam" id="PF01186">
    <property type="entry name" value="Lysyl_oxidase"/>
    <property type="match status" value="1"/>
</dbReference>